<sequence>MKMIILLFALIPMSSSITSFSIGDHAPDVQSKFYDECYDKCLKSGLAKKKFYNCVNNCISGKNAEERTATRKP</sequence>
<keyword evidence="2" id="KW-1185">Reference proteome</keyword>
<protein>
    <submittedName>
        <fullName evidence="1">Uncharacterized protein</fullName>
    </submittedName>
</protein>
<dbReference type="AlphaFoldDB" id="A0A454Y6A5"/>
<organism evidence="1 2">
    <name type="scientific">Pristionchus pacificus</name>
    <name type="common">Parasitic nematode worm</name>
    <dbReference type="NCBI Taxonomy" id="54126"/>
    <lineage>
        <taxon>Eukaryota</taxon>
        <taxon>Metazoa</taxon>
        <taxon>Ecdysozoa</taxon>
        <taxon>Nematoda</taxon>
        <taxon>Chromadorea</taxon>
        <taxon>Rhabditida</taxon>
        <taxon>Rhabditina</taxon>
        <taxon>Diplogasteromorpha</taxon>
        <taxon>Diplogasteroidea</taxon>
        <taxon>Neodiplogasteridae</taxon>
        <taxon>Pristionchus</taxon>
    </lineage>
</organism>
<reference evidence="2" key="1">
    <citation type="journal article" date="2008" name="Nat. Genet.">
        <title>The Pristionchus pacificus genome provides a unique perspective on nematode lifestyle and parasitism.</title>
        <authorList>
            <person name="Dieterich C."/>
            <person name="Clifton S.W."/>
            <person name="Schuster L.N."/>
            <person name="Chinwalla A."/>
            <person name="Delehaunty K."/>
            <person name="Dinkelacker I."/>
            <person name="Fulton L."/>
            <person name="Fulton R."/>
            <person name="Godfrey J."/>
            <person name="Minx P."/>
            <person name="Mitreva M."/>
            <person name="Roeseler W."/>
            <person name="Tian H."/>
            <person name="Witte H."/>
            <person name="Yang S.P."/>
            <person name="Wilson R.K."/>
            <person name="Sommer R.J."/>
        </authorList>
    </citation>
    <scope>NUCLEOTIDE SEQUENCE [LARGE SCALE GENOMIC DNA]</scope>
    <source>
        <strain evidence="2">PS312</strain>
    </source>
</reference>
<accession>A0A454Y6A5</accession>
<proteinExistence type="predicted"/>
<accession>A0A8R1UPE3</accession>
<dbReference type="EnsemblMetazoa" id="PPA37133.1">
    <property type="protein sequence ID" value="PPA37133.1"/>
    <property type="gene ID" value="WBGene00275502"/>
</dbReference>
<dbReference type="Proteomes" id="UP000005239">
    <property type="component" value="Unassembled WGS sequence"/>
</dbReference>
<gene>
    <name evidence="1" type="primary">WBGene00275502</name>
</gene>
<evidence type="ECO:0000313" key="1">
    <source>
        <dbReference type="EnsemblMetazoa" id="PPA37133.1"/>
    </source>
</evidence>
<name>A0A454Y6A5_PRIPA</name>
<reference evidence="1" key="2">
    <citation type="submission" date="2022-06" db="UniProtKB">
        <authorList>
            <consortium name="EnsemblMetazoa"/>
        </authorList>
    </citation>
    <scope>IDENTIFICATION</scope>
    <source>
        <strain evidence="1">PS312</strain>
    </source>
</reference>
<evidence type="ECO:0000313" key="2">
    <source>
        <dbReference type="Proteomes" id="UP000005239"/>
    </source>
</evidence>